<accession>A0ABP7YMS1</accession>
<proteinExistence type="predicted"/>
<evidence type="ECO:0000259" key="1">
    <source>
        <dbReference type="Pfam" id="PF07728"/>
    </source>
</evidence>
<comment type="caution">
    <text evidence="2">The sequence shown here is derived from an EMBL/GenBank/DDBJ whole genome shotgun (WGS) entry which is preliminary data.</text>
</comment>
<dbReference type="InterPro" id="IPR011704">
    <property type="entry name" value="ATPase_dyneun-rel_AAA"/>
</dbReference>
<reference evidence="3" key="1">
    <citation type="journal article" date="2019" name="Int. J. Syst. Evol. Microbiol.">
        <title>The Global Catalogue of Microorganisms (GCM) 10K type strain sequencing project: providing services to taxonomists for standard genome sequencing and annotation.</title>
        <authorList>
            <consortium name="The Broad Institute Genomics Platform"/>
            <consortium name="The Broad Institute Genome Sequencing Center for Infectious Disease"/>
            <person name="Wu L."/>
            <person name="Ma J."/>
        </authorList>
    </citation>
    <scope>NUCLEOTIDE SEQUENCE [LARGE SCALE GENOMIC DNA]</scope>
    <source>
        <strain evidence="3">JCM 17589</strain>
    </source>
</reference>
<dbReference type="SUPFAM" id="SSF52540">
    <property type="entry name" value="P-loop containing nucleoside triphosphate hydrolases"/>
    <property type="match status" value="1"/>
</dbReference>
<protein>
    <recommendedName>
        <fullName evidence="1">ATPase dynein-related AAA domain-containing protein</fullName>
    </recommendedName>
</protein>
<dbReference type="RefSeq" id="WP_346156823.1">
    <property type="nucleotide sequence ID" value="NZ_BAABBU010000016.1"/>
</dbReference>
<feature type="domain" description="ATPase dynein-related AAA" evidence="1">
    <location>
        <begin position="80"/>
        <end position="219"/>
    </location>
</feature>
<dbReference type="Pfam" id="PF07728">
    <property type="entry name" value="AAA_5"/>
    <property type="match status" value="1"/>
</dbReference>
<name>A0ABP7YMS1_9ACTN</name>
<sequence>MIEHGLSDDCIRIMGLLSERNNVLLSGPPATGKSRLLAELNSAFQITVNAGASYKPDRRIPLPANSATAPGWLPSPERGNRKVFVTAFDQSTHQRDVLRGLVPRITKEGETLSFTVSKGILYRAAEHARTPEGASLLIVDEINRGPAIAAFGASIVSLESDKRLRADGLPTPTTQTFELLDDDGQMVDYALPSHLYIVGAMNQADASVAPLDVAFQRRFAPYQLRPNESVLWRHFGLERELATPLPDQSARHEDVYTALVCAWRRVNDRLSVGRGVAFQLGHGALMHTIPPQDHDGALKYAANCWFLLKAHVDEVFFGDLRGIAETISAEAPSSPYTLTEATFAEQPVLQLSPSEDLPPDQVYRALKAIAESH</sequence>
<organism evidence="2 3">
    <name type="scientific">Streptomyces tunisiensis</name>
    <dbReference type="NCBI Taxonomy" id="948699"/>
    <lineage>
        <taxon>Bacteria</taxon>
        <taxon>Bacillati</taxon>
        <taxon>Actinomycetota</taxon>
        <taxon>Actinomycetes</taxon>
        <taxon>Kitasatosporales</taxon>
        <taxon>Streptomycetaceae</taxon>
        <taxon>Streptomyces</taxon>
    </lineage>
</organism>
<dbReference type="Proteomes" id="UP001501845">
    <property type="component" value="Unassembled WGS sequence"/>
</dbReference>
<dbReference type="Gene3D" id="3.40.50.300">
    <property type="entry name" value="P-loop containing nucleotide triphosphate hydrolases"/>
    <property type="match status" value="1"/>
</dbReference>
<dbReference type="PANTHER" id="PTHR37291:SF1">
    <property type="entry name" value="TYPE IV METHYL-DIRECTED RESTRICTION ENZYME ECOKMCRB SUBUNIT"/>
    <property type="match status" value="1"/>
</dbReference>
<dbReference type="EMBL" id="BAABBU010000016">
    <property type="protein sequence ID" value="GAA4138064.1"/>
    <property type="molecule type" value="Genomic_DNA"/>
</dbReference>
<evidence type="ECO:0000313" key="2">
    <source>
        <dbReference type="EMBL" id="GAA4138064.1"/>
    </source>
</evidence>
<keyword evidence="3" id="KW-1185">Reference proteome</keyword>
<gene>
    <name evidence="2" type="ORF">GCM10022285_34680</name>
</gene>
<dbReference type="PANTHER" id="PTHR37291">
    <property type="entry name" value="5-METHYLCYTOSINE-SPECIFIC RESTRICTION ENZYME B"/>
    <property type="match status" value="1"/>
</dbReference>
<dbReference type="InterPro" id="IPR052934">
    <property type="entry name" value="Methyl-DNA_Rec/Restrict_Enz"/>
</dbReference>
<evidence type="ECO:0000313" key="3">
    <source>
        <dbReference type="Proteomes" id="UP001501845"/>
    </source>
</evidence>
<dbReference type="InterPro" id="IPR027417">
    <property type="entry name" value="P-loop_NTPase"/>
</dbReference>